<feature type="domain" description="AAA" evidence="1">
    <location>
        <begin position="101"/>
        <end position="265"/>
    </location>
</feature>
<protein>
    <recommendedName>
        <fullName evidence="1">AAA domain-containing protein</fullName>
    </recommendedName>
</protein>
<dbReference type="InterPro" id="IPR027417">
    <property type="entry name" value="P-loop_NTPase"/>
</dbReference>
<accession>A0A0C1MUD4</accession>
<organism evidence="2 3">
    <name type="scientific">Candidatus Jidaibacter acanthamoebae</name>
    <dbReference type="NCBI Taxonomy" id="86105"/>
    <lineage>
        <taxon>Bacteria</taxon>
        <taxon>Pseudomonadati</taxon>
        <taxon>Pseudomonadota</taxon>
        <taxon>Alphaproteobacteria</taxon>
        <taxon>Rickettsiales</taxon>
        <taxon>Candidatus Midichloriaceae</taxon>
        <taxon>Candidatus Jidaibacter</taxon>
    </lineage>
</organism>
<dbReference type="Proteomes" id="UP000031258">
    <property type="component" value="Unassembled WGS sequence"/>
</dbReference>
<gene>
    <name evidence="2" type="ORF">NF27_DJ00040</name>
</gene>
<dbReference type="PANTHER" id="PTHR13696:SF99">
    <property type="entry name" value="COBYRINIC ACID AC-DIAMIDE SYNTHASE"/>
    <property type="match status" value="1"/>
</dbReference>
<dbReference type="CDD" id="cd02042">
    <property type="entry name" value="ParAB_family"/>
    <property type="match status" value="1"/>
</dbReference>
<evidence type="ECO:0000313" key="2">
    <source>
        <dbReference type="EMBL" id="KIE05707.1"/>
    </source>
</evidence>
<dbReference type="InterPro" id="IPR050678">
    <property type="entry name" value="DNA_Partitioning_ATPase"/>
</dbReference>
<dbReference type="Pfam" id="PF13614">
    <property type="entry name" value="AAA_31"/>
    <property type="match status" value="1"/>
</dbReference>
<evidence type="ECO:0000313" key="3">
    <source>
        <dbReference type="Proteomes" id="UP000031258"/>
    </source>
</evidence>
<dbReference type="EMBL" id="JSWE01000086">
    <property type="protein sequence ID" value="KIE05707.1"/>
    <property type="molecule type" value="Genomic_DNA"/>
</dbReference>
<proteinExistence type="predicted"/>
<dbReference type="PANTHER" id="PTHR13696">
    <property type="entry name" value="P-LOOP CONTAINING NUCLEOSIDE TRIPHOSPHATE HYDROLASE"/>
    <property type="match status" value="1"/>
</dbReference>
<evidence type="ECO:0000259" key="1">
    <source>
        <dbReference type="Pfam" id="PF13614"/>
    </source>
</evidence>
<keyword evidence="3" id="KW-1185">Reference proteome</keyword>
<dbReference type="Gene3D" id="3.40.50.300">
    <property type="entry name" value="P-loop containing nucleotide triphosphate hydrolases"/>
    <property type="match status" value="1"/>
</dbReference>
<dbReference type="AlphaFoldDB" id="A0A0C1MUD4"/>
<dbReference type="SUPFAM" id="SSF52540">
    <property type="entry name" value="P-loop containing nucleoside triphosphate hydrolases"/>
    <property type="match status" value="1"/>
</dbReference>
<dbReference type="InterPro" id="IPR025669">
    <property type="entry name" value="AAA_dom"/>
</dbReference>
<sequence>MINDNIIIFKYISSRPRRYNKVLNNKKKDCMVDYNVEGITQRTMAQLANVSQSAVSRYLSTNNILPIEEGNHRNMRYNIAHVRQAIRALFDLDKKIIKKKHSFYNFKGGTGKTSICFQVACHIALMGFNVLVIDADPQAHLSVSFGLANDENLTLYDLIMGNQKPENVIHTIFNGLDCIPSNLSLTRLETEISQLPKREERLKIDLESIENNYDFIFVDTNPTISILNRNVVTYVDVLDIVCETQPYSLNGLKLLMEDLNRFWHHMRMAPKLINIIPNKYEDRTTNAAEAMTVLKMYYSEYIKENFAIRRSEDIVTSAKIGKPLALFAKKNSIAVEDITELVHYIINISC</sequence>
<name>A0A0C1MUD4_9RICK</name>
<dbReference type="STRING" id="86105.NF27_DJ00040"/>
<reference evidence="2 3" key="1">
    <citation type="submission" date="2014-11" db="EMBL/GenBank/DDBJ databases">
        <title>A Rickettsiales Symbiont of Amoebae With Ancient Features.</title>
        <authorList>
            <person name="Schulz F."/>
            <person name="Martijn J."/>
            <person name="Wascher F."/>
            <person name="Kostanjsek R."/>
            <person name="Ettema T.J."/>
            <person name="Horn M."/>
        </authorList>
    </citation>
    <scope>NUCLEOTIDE SEQUENCE [LARGE SCALE GENOMIC DNA]</scope>
    <source>
        <strain evidence="2 3">UWC36</strain>
    </source>
</reference>
<comment type="caution">
    <text evidence="2">The sequence shown here is derived from an EMBL/GenBank/DDBJ whole genome shotgun (WGS) entry which is preliminary data.</text>
</comment>